<feature type="region of interest" description="Disordered" evidence="1">
    <location>
        <begin position="68"/>
        <end position="110"/>
    </location>
</feature>
<comment type="caution">
    <text evidence="2">The sequence shown here is derived from an EMBL/GenBank/DDBJ whole genome shotgun (WGS) entry which is preliminary data.</text>
</comment>
<dbReference type="Proteomes" id="UP000193144">
    <property type="component" value="Unassembled WGS sequence"/>
</dbReference>
<dbReference type="AlphaFoldDB" id="A0A1Y1ZVX9"/>
<sequence>MPPPAPVLPLKSSRSASSIDRLPVSTAFPAPRKVAPRMPPDRPLHTLQVVWITPLAGLSDTHVLTHVSHRQKRNSTERLEAPETVNPNIGSGFNDKVRGISCTNKGRESR</sequence>
<dbReference type="OrthoDB" id="5401396at2759"/>
<protein>
    <submittedName>
        <fullName evidence="2">Uncharacterized protein</fullName>
    </submittedName>
</protein>
<dbReference type="EMBL" id="MCFA01000037">
    <property type="protein sequence ID" value="ORY13925.1"/>
    <property type="molecule type" value="Genomic_DNA"/>
</dbReference>
<reference evidence="2 3" key="1">
    <citation type="submission" date="2016-07" db="EMBL/GenBank/DDBJ databases">
        <title>Pervasive Adenine N6-methylation of Active Genes in Fungi.</title>
        <authorList>
            <consortium name="DOE Joint Genome Institute"/>
            <person name="Mondo S.J."/>
            <person name="Dannebaum R.O."/>
            <person name="Kuo R.C."/>
            <person name="Labutti K."/>
            <person name="Haridas S."/>
            <person name="Kuo A."/>
            <person name="Salamov A."/>
            <person name="Ahrendt S.R."/>
            <person name="Lipzen A."/>
            <person name="Sullivan W."/>
            <person name="Andreopoulos W.B."/>
            <person name="Clum A."/>
            <person name="Lindquist E."/>
            <person name="Daum C."/>
            <person name="Ramamoorthy G.K."/>
            <person name="Gryganskyi A."/>
            <person name="Culley D."/>
            <person name="Magnuson J.K."/>
            <person name="James T.Y."/>
            <person name="O'Malley M.A."/>
            <person name="Stajich J.E."/>
            <person name="Spatafora J.W."/>
            <person name="Visel A."/>
            <person name="Grigoriev I.V."/>
        </authorList>
    </citation>
    <scope>NUCLEOTIDE SEQUENCE [LARGE SCALE GENOMIC DNA]</scope>
    <source>
        <strain evidence="2 3">CBS 115471</strain>
    </source>
</reference>
<evidence type="ECO:0000313" key="2">
    <source>
        <dbReference type="EMBL" id="ORY13925.1"/>
    </source>
</evidence>
<evidence type="ECO:0000313" key="3">
    <source>
        <dbReference type="Proteomes" id="UP000193144"/>
    </source>
</evidence>
<accession>A0A1Y1ZVX9</accession>
<feature type="region of interest" description="Disordered" evidence="1">
    <location>
        <begin position="1"/>
        <end position="42"/>
    </location>
</feature>
<gene>
    <name evidence="2" type="ORF">BCR34DRAFT_586145</name>
</gene>
<organism evidence="2 3">
    <name type="scientific">Clohesyomyces aquaticus</name>
    <dbReference type="NCBI Taxonomy" id="1231657"/>
    <lineage>
        <taxon>Eukaryota</taxon>
        <taxon>Fungi</taxon>
        <taxon>Dikarya</taxon>
        <taxon>Ascomycota</taxon>
        <taxon>Pezizomycotina</taxon>
        <taxon>Dothideomycetes</taxon>
        <taxon>Pleosporomycetidae</taxon>
        <taxon>Pleosporales</taxon>
        <taxon>Lindgomycetaceae</taxon>
        <taxon>Clohesyomyces</taxon>
    </lineage>
</organism>
<name>A0A1Y1ZVX9_9PLEO</name>
<proteinExistence type="predicted"/>
<evidence type="ECO:0000256" key="1">
    <source>
        <dbReference type="SAM" id="MobiDB-lite"/>
    </source>
</evidence>
<keyword evidence="3" id="KW-1185">Reference proteome</keyword>